<comment type="caution">
    <text evidence="8">The sequence shown here is derived from an EMBL/GenBank/DDBJ whole genome shotgun (WGS) entry which is preliminary data.</text>
</comment>
<dbReference type="SUPFAM" id="SSF46767">
    <property type="entry name" value="Methylated DNA-protein cysteine methyltransferase, C-terminal domain"/>
    <property type="match status" value="1"/>
</dbReference>
<evidence type="ECO:0000256" key="2">
    <source>
        <dbReference type="ARBA" id="ARBA00022603"/>
    </source>
</evidence>
<dbReference type="Proteomes" id="UP000805614">
    <property type="component" value="Unassembled WGS sequence"/>
</dbReference>
<evidence type="ECO:0000256" key="1">
    <source>
        <dbReference type="ARBA" id="ARBA00001286"/>
    </source>
</evidence>
<dbReference type="PANTHER" id="PTHR10815:SF5">
    <property type="entry name" value="METHYLATED-DNA--PROTEIN-CYSTEINE METHYLTRANSFERASE"/>
    <property type="match status" value="1"/>
</dbReference>
<protein>
    <submittedName>
        <fullName evidence="8">Methylated-DNA--[protein]-cysteine S-methyltransferase</fullName>
    </submittedName>
</protein>
<evidence type="ECO:0000259" key="7">
    <source>
        <dbReference type="Pfam" id="PF01035"/>
    </source>
</evidence>
<accession>A0ABR7LIW1</accession>
<evidence type="ECO:0000313" key="8">
    <source>
        <dbReference type="EMBL" id="MBC6464711.1"/>
    </source>
</evidence>
<keyword evidence="5" id="KW-0234">DNA repair</keyword>
<name>A0ABR7LIW1_9ACTN</name>
<dbReference type="EMBL" id="JABVEC010000002">
    <property type="protein sequence ID" value="MBC6464711.1"/>
    <property type="molecule type" value="Genomic_DNA"/>
</dbReference>
<gene>
    <name evidence="8" type="ORF">HKK74_04260</name>
</gene>
<keyword evidence="4" id="KW-0227">DNA damage</keyword>
<comment type="catalytic activity">
    <reaction evidence="1">
        <text>a 4-O-methyl-thymidine in DNA + L-cysteinyl-[protein] = a thymidine in DNA + S-methyl-L-cysteinyl-[protein]</text>
        <dbReference type="Rhea" id="RHEA:53428"/>
        <dbReference type="Rhea" id="RHEA-COMP:10131"/>
        <dbReference type="Rhea" id="RHEA-COMP:10132"/>
        <dbReference type="Rhea" id="RHEA-COMP:13555"/>
        <dbReference type="Rhea" id="RHEA-COMP:13556"/>
        <dbReference type="ChEBI" id="CHEBI:29950"/>
        <dbReference type="ChEBI" id="CHEBI:82612"/>
        <dbReference type="ChEBI" id="CHEBI:137386"/>
        <dbReference type="ChEBI" id="CHEBI:137387"/>
        <dbReference type="EC" id="2.1.1.63"/>
    </reaction>
</comment>
<comment type="catalytic activity">
    <reaction evidence="6">
        <text>a 6-O-methyl-2'-deoxyguanosine in DNA + L-cysteinyl-[protein] = S-methyl-L-cysteinyl-[protein] + a 2'-deoxyguanosine in DNA</text>
        <dbReference type="Rhea" id="RHEA:24000"/>
        <dbReference type="Rhea" id="RHEA-COMP:10131"/>
        <dbReference type="Rhea" id="RHEA-COMP:10132"/>
        <dbReference type="Rhea" id="RHEA-COMP:11367"/>
        <dbReference type="Rhea" id="RHEA-COMP:11368"/>
        <dbReference type="ChEBI" id="CHEBI:29950"/>
        <dbReference type="ChEBI" id="CHEBI:82612"/>
        <dbReference type="ChEBI" id="CHEBI:85445"/>
        <dbReference type="ChEBI" id="CHEBI:85448"/>
        <dbReference type="EC" id="2.1.1.63"/>
    </reaction>
</comment>
<feature type="domain" description="Methylated-DNA-[protein]-cysteine S-methyltransferase DNA binding" evidence="7">
    <location>
        <begin position="85"/>
        <end position="166"/>
    </location>
</feature>
<evidence type="ECO:0000313" key="9">
    <source>
        <dbReference type="Proteomes" id="UP000805614"/>
    </source>
</evidence>
<reference evidence="8 9" key="1">
    <citation type="submission" date="2020-06" db="EMBL/GenBank/DDBJ databases">
        <title>Actinomadura xiongansis sp. nov., isolated from soil of Baiyangdian.</title>
        <authorList>
            <person name="Zhang X."/>
        </authorList>
    </citation>
    <scope>NUCLEOTIDE SEQUENCE [LARGE SCALE GENOMIC DNA]</scope>
    <source>
        <strain evidence="8 9">HBUM206468</strain>
    </source>
</reference>
<keyword evidence="2" id="KW-0489">Methyltransferase</keyword>
<sequence>MIRTTVLRTPIGPLSLLEHEAVLVAAGFTDDPRELHSRLHPSLRSHELIGADDLGEIGKAHEAYFDGDLDALDTLTVHAPGPPIREGLWAALREVRSGETVTYGELAARAGLVRGARAAGQACARNLIAPVIPCHRVVASAGTGARRLNGYYYGLDRKEWLLRHESGG</sequence>
<keyword evidence="3" id="KW-0808">Transferase</keyword>
<dbReference type="PANTHER" id="PTHR10815">
    <property type="entry name" value="METHYLATED-DNA--PROTEIN-CYSTEINE METHYLTRANSFERASE"/>
    <property type="match status" value="1"/>
</dbReference>
<dbReference type="PROSITE" id="PS00374">
    <property type="entry name" value="MGMT"/>
    <property type="match status" value="1"/>
</dbReference>
<dbReference type="Pfam" id="PF01035">
    <property type="entry name" value="DNA_binding_1"/>
    <property type="match status" value="1"/>
</dbReference>
<proteinExistence type="predicted"/>
<dbReference type="InterPro" id="IPR001497">
    <property type="entry name" value="MethylDNA_cys_MeTrfase_AS"/>
</dbReference>
<evidence type="ECO:0000256" key="4">
    <source>
        <dbReference type="ARBA" id="ARBA00022763"/>
    </source>
</evidence>
<dbReference type="Gene3D" id="1.10.10.10">
    <property type="entry name" value="Winged helix-like DNA-binding domain superfamily/Winged helix DNA-binding domain"/>
    <property type="match status" value="1"/>
</dbReference>
<dbReference type="InterPro" id="IPR014048">
    <property type="entry name" value="MethylDNA_cys_MeTrfase_DNA-bd"/>
</dbReference>
<evidence type="ECO:0000256" key="3">
    <source>
        <dbReference type="ARBA" id="ARBA00022679"/>
    </source>
</evidence>
<dbReference type="RefSeq" id="WP_187241707.1">
    <property type="nucleotide sequence ID" value="NZ_BAAAOK010000008.1"/>
</dbReference>
<dbReference type="CDD" id="cd06445">
    <property type="entry name" value="ATase"/>
    <property type="match status" value="1"/>
</dbReference>
<keyword evidence="9" id="KW-1185">Reference proteome</keyword>
<dbReference type="InterPro" id="IPR036217">
    <property type="entry name" value="MethylDNA_cys_MeTrfase_DNAb"/>
</dbReference>
<evidence type="ECO:0000256" key="5">
    <source>
        <dbReference type="ARBA" id="ARBA00023204"/>
    </source>
</evidence>
<evidence type="ECO:0000256" key="6">
    <source>
        <dbReference type="ARBA" id="ARBA00049348"/>
    </source>
</evidence>
<dbReference type="NCBIfam" id="TIGR00589">
    <property type="entry name" value="ogt"/>
    <property type="match status" value="1"/>
</dbReference>
<dbReference type="InterPro" id="IPR036388">
    <property type="entry name" value="WH-like_DNA-bd_sf"/>
</dbReference>
<organism evidence="8 9">
    <name type="scientific">Actinomadura alba</name>
    <dbReference type="NCBI Taxonomy" id="406431"/>
    <lineage>
        <taxon>Bacteria</taxon>
        <taxon>Bacillati</taxon>
        <taxon>Actinomycetota</taxon>
        <taxon>Actinomycetes</taxon>
        <taxon>Streptosporangiales</taxon>
        <taxon>Thermomonosporaceae</taxon>
        <taxon>Actinomadura</taxon>
    </lineage>
</organism>